<feature type="domain" description="PARP-type" evidence="7">
    <location>
        <begin position="17"/>
        <end position="104"/>
    </location>
</feature>
<evidence type="ECO:0000256" key="2">
    <source>
        <dbReference type="ARBA" id="ARBA00022723"/>
    </source>
</evidence>
<organism evidence="8 9">
    <name type="scientific">Mucor circinelloides f. circinelloides (strain 1006PhL)</name>
    <name type="common">Mucormycosis agent</name>
    <name type="synonym">Calyptromyces circinelloides</name>
    <dbReference type="NCBI Taxonomy" id="1220926"/>
    <lineage>
        <taxon>Eukaryota</taxon>
        <taxon>Fungi</taxon>
        <taxon>Fungi incertae sedis</taxon>
        <taxon>Mucoromycota</taxon>
        <taxon>Mucoromycotina</taxon>
        <taxon>Mucoromycetes</taxon>
        <taxon>Mucorales</taxon>
        <taxon>Mucorineae</taxon>
        <taxon>Mucoraceae</taxon>
        <taxon>Mucor</taxon>
    </lineage>
</organism>
<dbReference type="AlphaFoldDB" id="S2JR21"/>
<dbReference type="VEuPathDB" id="FungiDB:HMPREF1544_11009"/>
<proteinExistence type="predicted"/>
<keyword evidence="5" id="KW-0539">Nucleus</keyword>
<comment type="subcellular location">
    <subcellularLocation>
        <location evidence="1">Nucleus</location>
    </subcellularLocation>
</comment>
<evidence type="ECO:0000256" key="1">
    <source>
        <dbReference type="ARBA" id="ARBA00004123"/>
    </source>
</evidence>
<dbReference type="InParanoid" id="S2JR21"/>
<feature type="region of interest" description="Disordered" evidence="6">
    <location>
        <begin position="115"/>
        <end position="200"/>
    </location>
</feature>
<protein>
    <recommendedName>
        <fullName evidence="7">PARP-type domain-containing protein</fullName>
    </recommendedName>
</protein>
<evidence type="ECO:0000313" key="9">
    <source>
        <dbReference type="Proteomes" id="UP000014254"/>
    </source>
</evidence>
<sequence>MAEQSTNTKTDGSITTYCIEHAKTQQSKCAACGKTIPHKSLRVAEIFRKSKKVKKDMAKHTWYHFKCFKVPELLVRVPIEQFRGYPALNEKDKSRVQRVIQSGVGSSWAELMEKAKPVKTEEELEADKEEQAKKDKKRKEDEDSMNMDMTANLTGTQQKSTKSKTKKPVASTEKAAKEQKNKKELKAKTDKKTKVTKNKATAVAPQVKEVKLPKEDLDELQNFAKEFMAFK</sequence>
<dbReference type="GO" id="GO:0005634">
    <property type="term" value="C:nucleus"/>
    <property type="evidence" value="ECO:0007669"/>
    <property type="project" value="UniProtKB-SubCell"/>
</dbReference>
<dbReference type="InterPro" id="IPR001510">
    <property type="entry name" value="Znf_PARP"/>
</dbReference>
<dbReference type="EMBL" id="KE124123">
    <property type="protein sequence ID" value="EPB82245.1"/>
    <property type="molecule type" value="Genomic_DNA"/>
</dbReference>
<evidence type="ECO:0000256" key="5">
    <source>
        <dbReference type="ARBA" id="ARBA00023242"/>
    </source>
</evidence>
<dbReference type="OrthoDB" id="2384641at2759"/>
<feature type="compositionally biased region" description="Basic and acidic residues" evidence="6">
    <location>
        <begin position="129"/>
        <end position="141"/>
    </location>
</feature>
<evidence type="ECO:0000256" key="3">
    <source>
        <dbReference type="ARBA" id="ARBA00022771"/>
    </source>
</evidence>
<dbReference type="PROSITE" id="PS50064">
    <property type="entry name" value="ZF_PARP_2"/>
    <property type="match status" value="1"/>
</dbReference>
<accession>S2JR21</accession>
<dbReference type="InterPro" id="IPR036957">
    <property type="entry name" value="Znf_PARP_sf"/>
</dbReference>
<keyword evidence="3" id="KW-0863">Zinc-finger</keyword>
<keyword evidence="4" id="KW-0862">Zinc</keyword>
<gene>
    <name evidence="8" type="ORF">HMPREF1544_11009</name>
</gene>
<name>S2JR21_MUCC1</name>
<dbReference type="SMART" id="SM01336">
    <property type="entry name" value="zf-PARP"/>
    <property type="match status" value="1"/>
</dbReference>
<dbReference type="GO" id="GO:0003677">
    <property type="term" value="F:DNA binding"/>
    <property type="evidence" value="ECO:0007669"/>
    <property type="project" value="InterPro"/>
</dbReference>
<dbReference type="Proteomes" id="UP000014254">
    <property type="component" value="Unassembled WGS sequence"/>
</dbReference>
<dbReference type="OMA" id="AKHTWYH"/>
<evidence type="ECO:0000256" key="4">
    <source>
        <dbReference type="ARBA" id="ARBA00022833"/>
    </source>
</evidence>
<dbReference type="Pfam" id="PF00645">
    <property type="entry name" value="zf-PARP"/>
    <property type="match status" value="1"/>
</dbReference>
<keyword evidence="2" id="KW-0479">Metal-binding</keyword>
<dbReference type="Gene3D" id="3.30.1740.10">
    <property type="entry name" value="Zinc finger, PARP-type"/>
    <property type="match status" value="1"/>
</dbReference>
<dbReference type="SUPFAM" id="SSF57716">
    <property type="entry name" value="Glucocorticoid receptor-like (DNA-binding domain)"/>
    <property type="match status" value="1"/>
</dbReference>
<reference evidence="9" key="1">
    <citation type="submission" date="2013-05" db="EMBL/GenBank/DDBJ databases">
        <title>The Genome sequence of Mucor circinelloides f. circinelloides 1006PhL.</title>
        <authorList>
            <consortium name="The Broad Institute Genomics Platform"/>
            <person name="Cuomo C."/>
            <person name="Earl A."/>
            <person name="Findley K."/>
            <person name="Lee S.C."/>
            <person name="Walker B."/>
            <person name="Young S."/>
            <person name="Zeng Q."/>
            <person name="Gargeya S."/>
            <person name="Fitzgerald M."/>
            <person name="Haas B."/>
            <person name="Abouelleil A."/>
            <person name="Allen A.W."/>
            <person name="Alvarado L."/>
            <person name="Arachchi H.M."/>
            <person name="Berlin A.M."/>
            <person name="Chapman S.B."/>
            <person name="Gainer-Dewar J."/>
            <person name="Goldberg J."/>
            <person name="Griggs A."/>
            <person name="Gujja S."/>
            <person name="Hansen M."/>
            <person name="Howarth C."/>
            <person name="Imamovic A."/>
            <person name="Ireland A."/>
            <person name="Larimer J."/>
            <person name="McCowan C."/>
            <person name="Murphy C."/>
            <person name="Pearson M."/>
            <person name="Poon T.W."/>
            <person name="Priest M."/>
            <person name="Roberts A."/>
            <person name="Saif S."/>
            <person name="Shea T."/>
            <person name="Sisk P."/>
            <person name="Sykes S."/>
            <person name="Wortman J."/>
            <person name="Nusbaum C."/>
            <person name="Birren B."/>
        </authorList>
    </citation>
    <scope>NUCLEOTIDE SEQUENCE [LARGE SCALE GENOMIC DNA]</scope>
    <source>
        <strain evidence="9">1006PhL</strain>
    </source>
</reference>
<evidence type="ECO:0000259" key="7">
    <source>
        <dbReference type="PROSITE" id="PS50064"/>
    </source>
</evidence>
<feature type="compositionally biased region" description="Basic and acidic residues" evidence="6">
    <location>
        <begin position="174"/>
        <end position="193"/>
    </location>
</feature>
<dbReference type="STRING" id="1220926.S2JR21"/>
<evidence type="ECO:0000256" key="6">
    <source>
        <dbReference type="SAM" id="MobiDB-lite"/>
    </source>
</evidence>
<keyword evidence="9" id="KW-1185">Reference proteome</keyword>
<dbReference type="eggNOG" id="ENOG502STT0">
    <property type="taxonomic scope" value="Eukaryota"/>
</dbReference>
<evidence type="ECO:0000313" key="8">
    <source>
        <dbReference type="EMBL" id="EPB82245.1"/>
    </source>
</evidence>
<dbReference type="GO" id="GO:0008270">
    <property type="term" value="F:zinc ion binding"/>
    <property type="evidence" value="ECO:0007669"/>
    <property type="project" value="UniProtKB-KW"/>
</dbReference>